<keyword evidence="1 5" id="KW-0328">Glycosyltransferase</keyword>
<dbReference type="Proteomes" id="UP000030686">
    <property type="component" value="Unassembled WGS sequence"/>
</dbReference>
<keyword evidence="2 5" id="KW-0808">Transferase</keyword>
<dbReference type="Gene3D" id="3.90.228.10">
    <property type="match status" value="1"/>
</dbReference>
<dbReference type="GO" id="GO:1990404">
    <property type="term" value="F:NAD+-protein mono-ADP-ribosyltransferase activity"/>
    <property type="evidence" value="ECO:0007669"/>
    <property type="project" value="TreeGrafter"/>
</dbReference>
<proteinExistence type="predicted"/>
<feature type="compositionally biased region" description="Basic and acidic residues" evidence="6">
    <location>
        <begin position="97"/>
        <end position="113"/>
    </location>
</feature>
<dbReference type="Pfam" id="PF00644">
    <property type="entry name" value="PARP"/>
    <property type="match status" value="1"/>
</dbReference>
<dbReference type="Gene3D" id="3.40.50.10190">
    <property type="entry name" value="BRCT domain"/>
    <property type="match status" value="1"/>
</dbReference>
<evidence type="ECO:0000313" key="9">
    <source>
        <dbReference type="EMBL" id="CDM29444.1"/>
    </source>
</evidence>
<dbReference type="GO" id="GO:0003950">
    <property type="term" value="F:NAD+ poly-ADP-ribosyltransferase activity"/>
    <property type="evidence" value="ECO:0007669"/>
    <property type="project" value="UniProtKB-UniRule"/>
</dbReference>
<dbReference type="InterPro" id="IPR036420">
    <property type="entry name" value="BRCT_dom_sf"/>
</dbReference>
<dbReference type="PROSITE" id="PS51059">
    <property type="entry name" value="PARP_CATALYTIC"/>
    <property type="match status" value="1"/>
</dbReference>
<feature type="domain" description="BRCT" evidence="7">
    <location>
        <begin position="9"/>
        <end position="90"/>
    </location>
</feature>
<keyword evidence="10" id="KW-1185">Reference proteome</keyword>
<dbReference type="Pfam" id="PF12738">
    <property type="entry name" value="PTCB-BRCT"/>
    <property type="match status" value="1"/>
</dbReference>
<gene>
    <name evidence="9" type="ORF">PROQFM164_S01g003256</name>
</gene>
<evidence type="ECO:0000256" key="5">
    <source>
        <dbReference type="RuleBase" id="RU362114"/>
    </source>
</evidence>
<evidence type="ECO:0000256" key="6">
    <source>
        <dbReference type="SAM" id="MobiDB-lite"/>
    </source>
</evidence>
<dbReference type="InterPro" id="IPR036930">
    <property type="entry name" value="WGR_dom_sf"/>
</dbReference>
<evidence type="ECO:0000259" key="8">
    <source>
        <dbReference type="PROSITE" id="PS51059"/>
    </source>
</evidence>
<dbReference type="AlphaFoldDB" id="W6Q5G5"/>
<name>W6Q5G5_PENRF</name>
<dbReference type="OMA" id="HHREAPI"/>
<dbReference type="GO" id="GO:0005730">
    <property type="term" value="C:nucleolus"/>
    <property type="evidence" value="ECO:0007669"/>
    <property type="project" value="TreeGrafter"/>
</dbReference>
<feature type="compositionally biased region" description="Basic and acidic residues" evidence="6">
    <location>
        <begin position="120"/>
        <end position="137"/>
    </location>
</feature>
<comment type="catalytic activity">
    <reaction evidence="4">
        <text>NAD(+) + (ADP-D-ribosyl)n-acceptor = nicotinamide + (ADP-D-ribosyl)n+1-acceptor + H(+).</text>
        <dbReference type="EC" id="2.4.2.30"/>
    </reaction>
</comment>
<reference evidence="9" key="1">
    <citation type="journal article" date="2014" name="Nat. Commun.">
        <title>Multiple recent horizontal transfers of a large genomic region in cheese making fungi.</title>
        <authorList>
            <person name="Cheeseman K."/>
            <person name="Ropars J."/>
            <person name="Renault P."/>
            <person name="Dupont J."/>
            <person name="Gouzy J."/>
            <person name="Branca A."/>
            <person name="Abraham A.L."/>
            <person name="Ceppi M."/>
            <person name="Conseiller E."/>
            <person name="Debuchy R."/>
            <person name="Malagnac F."/>
            <person name="Goarin A."/>
            <person name="Silar P."/>
            <person name="Lacoste S."/>
            <person name="Sallet E."/>
            <person name="Bensimon A."/>
            <person name="Giraud T."/>
            <person name="Brygoo Y."/>
        </authorList>
    </citation>
    <scope>NUCLEOTIDE SEQUENCE [LARGE SCALE GENOMIC DNA]</scope>
    <source>
        <strain evidence="9">FM164</strain>
    </source>
</reference>
<sequence length="618" mass="70072">MASNKPVDKLADNLKGLVIGASGTIPGYQHEEIKRMVEECGAKFAAININKCTHLVTTEKNANKDLRKINVARELESCQIVNIDWLLKKIGNDIPEHGQKKTIKGERNEESKPKGRKRARESSVRDDEDNPSKRTKDEEQIKLKYLISLVDEKYPNPSSTLSVYQDDTGLIWDATLVSLGVRKVQICRIQLLLRRESQKFHLWNLQYQCGSSETSTSIGRVGSLDSVKRAFEVKFKSLSHLEWEDRNDIPSSKGWIFLQMPQREVPVFTSRISPLPTSVEDVLKIIFTSGADLKNYVHLLNSQGRGILLENQVDKKKLLIGIAVLAKLMELTNPQLNPCDTYKAKNKLCNFYNHLILTQGTLSDNKDIVRQELESLDLLLKLRDASEILEKDCRSSSLAMSQISQVVGLAKMLPVRRDSTEFKMLQEYIEKTSYSQHIYQFKEIIGLFRLERPGEAERFAQWEKENLANIGDRRLLWHGSKASNFAGILSQGLRGDGIVSTDGKRFLPGVYFADMSTKSAQYCKGNGEVLMLLCEVELGKSTAFSVHHLGMTVHNKWRDAGYIHPDFKGCQVPDVHAGRSTTTPNGRRYYTSEYIAKNPAQIRQRYLFHVKLVQTPGT</sequence>
<evidence type="ECO:0000256" key="4">
    <source>
        <dbReference type="ARBA" id="ARBA00033987"/>
    </source>
</evidence>
<feature type="region of interest" description="Disordered" evidence="6">
    <location>
        <begin position="97"/>
        <end position="137"/>
    </location>
</feature>
<evidence type="ECO:0000259" key="7">
    <source>
        <dbReference type="PROSITE" id="PS50172"/>
    </source>
</evidence>
<dbReference type="PROSITE" id="PS50172">
    <property type="entry name" value="BRCT"/>
    <property type="match status" value="1"/>
</dbReference>
<evidence type="ECO:0000256" key="2">
    <source>
        <dbReference type="ARBA" id="ARBA00022679"/>
    </source>
</evidence>
<organism evidence="9 10">
    <name type="scientific">Penicillium roqueforti (strain FM164)</name>
    <dbReference type="NCBI Taxonomy" id="1365484"/>
    <lineage>
        <taxon>Eukaryota</taxon>
        <taxon>Fungi</taxon>
        <taxon>Dikarya</taxon>
        <taxon>Ascomycota</taxon>
        <taxon>Pezizomycotina</taxon>
        <taxon>Eurotiomycetes</taxon>
        <taxon>Eurotiomycetidae</taxon>
        <taxon>Eurotiales</taxon>
        <taxon>Aspergillaceae</taxon>
        <taxon>Penicillium</taxon>
    </lineage>
</organism>
<dbReference type="SUPFAM" id="SSF52113">
    <property type="entry name" value="BRCT domain"/>
    <property type="match status" value="1"/>
</dbReference>
<dbReference type="GO" id="GO:0070212">
    <property type="term" value="P:protein poly-ADP-ribosylation"/>
    <property type="evidence" value="ECO:0007669"/>
    <property type="project" value="TreeGrafter"/>
</dbReference>
<dbReference type="InterPro" id="IPR001357">
    <property type="entry name" value="BRCT_dom"/>
</dbReference>
<evidence type="ECO:0000313" key="10">
    <source>
        <dbReference type="Proteomes" id="UP000030686"/>
    </source>
</evidence>
<dbReference type="GO" id="GO:0006302">
    <property type="term" value="P:double-strand break repair"/>
    <property type="evidence" value="ECO:0007669"/>
    <property type="project" value="TreeGrafter"/>
</dbReference>
<keyword evidence="3 5" id="KW-0520">NAD</keyword>
<feature type="domain" description="PARP catalytic" evidence="8">
    <location>
        <begin position="398"/>
        <end position="618"/>
    </location>
</feature>
<protein>
    <recommendedName>
        <fullName evidence="5">Poly [ADP-ribose] polymerase</fullName>
        <shortName evidence="5">PARP</shortName>
        <ecNumber evidence="5">2.4.2.-</ecNumber>
    </recommendedName>
</protein>
<dbReference type="SUPFAM" id="SSF142921">
    <property type="entry name" value="WGR domain-like"/>
    <property type="match status" value="1"/>
</dbReference>
<accession>W6Q5G5</accession>
<dbReference type="STRING" id="1365484.W6Q5G5"/>
<evidence type="ECO:0000256" key="3">
    <source>
        <dbReference type="ARBA" id="ARBA00023027"/>
    </source>
</evidence>
<dbReference type="PANTHER" id="PTHR10459">
    <property type="entry name" value="DNA LIGASE"/>
    <property type="match status" value="1"/>
</dbReference>
<dbReference type="CDD" id="cd00027">
    <property type="entry name" value="BRCT"/>
    <property type="match status" value="1"/>
</dbReference>
<dbReference type="SUPFAM" id="SSF56399">
    <property type="entry name" value="ADP-ribosylation"/>
    <property type="match status" value="1"/>
</dbReference>
<dbReference type="InterPro" id="IPR050800">
    <property type="entry name" value="ARTD/PARP"/>
</dbReference>
<dbReference type="EC" id="2.4.2.-" evidence="5"/>
<dbReference type="EMBL" id="HG792015">
    <property type="protein sequence ID" value="CDM29444.1"/>
    <property type="molecule type" value="Genomic_DNA"/>
</dbReference>
<dbReference type="InterPro" id="IPR012317">
    <property type="entry name" value="Poly(ADP-ribose)pol_cat_dom"/>
</dbReference>
<dbReference type="PANTHER" id="PTHR10459:SF60">
    <property type="entry name" value="POLY [ADP-RIBOSE] POLYMERASE 2"/>
    <property type="match status" value="1"/>
</dbReference>
<dbReference type="OrthoDB" id="2017365at2759"/>
<evidence type="ECO:0000256" key="1">
    <source>
        <dbReference type="ARBA" id="ARBA00022676"/>
    </source>
</evidence>